<evidence type="ECO:0000256" key="1">
    <source>
        <dbReference type="PROSITE-ProRule" id="PRU00855"/>
    </source>
</evidence>
<dbReference type="Pfam" id="PF05741">
    <property type="entry name" value="zf-nanos"/>
    <property type="match status" value="1"/>
</dbReference>
<feature type="compositionally biased region" description="Polar residues" evidence="2">
    <location>
        <begin position="20"/>
        <end position="42"/>
    </location>
</feature>
<keyword evidence="1" id="KW-0863">Zinc-finger</keyword>
<keyword evidence="1" id="KW-0694">RNA-binding</keyword>
<dbReference type="Proteomes" id="UP000494206">
    <property type="component" value="Unassembled WGS sequence"/>
</dbReference>
<protein>
    <recommendedName>
        <fullName evidence="3">Nanos-type domain-containing protein</fullName>
    </recommendedName>
</protein>
<keyword evidence="1" id="KW-0862">Zinc</keyword>
<comment type="similarity">
    <text evidence="1">Belongs to the nanos family.</text>
</comment>
<dbReference type="InterPro" id="IPR024161">
    <property type="entry name" value="Znf_nanos-typ"/>
</dbReference>
<dbReference type="GO" id="GO:0003723">
    <property type="term" value="F:RNA binding"/>
    <property type="evidence" value="ECO:0007669"/>
    <property type="project" value="UniProtKB-UniRule"/>
</dbReference>
<dbReference type="PROSITE" id="PS51522">
    <property type="entry name" value="ZF_NANOS"/>
    <property type="match status" value="1"/>
</dbReference>
<dbReference type="InterPro" id="IPR038129">
    <property type="entry name" value="Nanos_sf"/>
</dbReference>
<evidence type="ECO:0000313" key="4">
    <source>
        <dbReference type="EMBL" id="CAB3398593.1"/>
    </source>
</evidence>
<dbReference type="GO" id="GO:0006417">
    <property type="term" value="P:regulation of translation"/>
    <property type="evidence" value="ECO:0007669"/>
    <property type="project" value="UniProtKB-UniRule"/>
</dbReference>
<feature type="domain" description="Nanos-type" evidence="3">
    <location>
        <begin position="149"/>
        <end position="218"/>
    </location>
</feature>
<proteinExistence type="inferred from homology"/>
<keyword evidence="1" id="KW-0810">Translation regulation</keyword>
<dbReference type="Gene3D" id="4.10.60.30">
    <property type="entry name" value="Nanos, RNA-binding domain"/>
    <property type="match status" value="1"/>
</dbReference>
<dbReference type="EMBL" id="CADEPM010000001">
    <property type="protein sequence ID" value="CAB3398593.1"/>
    <property type="molecule type" value="Genomic_DNA"/>
</dbReference>
<feature type="region of interest" description="Disordered" evidence="2">
    <location>
        <begin position="19"/>
        <end position="44"/>
    </location>
</feature>
<reference evidence="4 5" key="1">
    <citation type="submission" date="2020-04" db="EMBL/GenBank/DDBJ databases">
        <authorList>
            <person name="Laetsch R D."/>
            <person name="Stevens L."/>
            <person name="Kumar S."/>
            <person name="Blaxter L. M."/>
        </authorList>
    </citation>
    <scope>NUCLEOTIDE SEQUENCE [LARGE SCALE GENOMIC DNA]</scope>
</reference>
<gene>
    <name evidence="4" type="ORF">CBOVIS_LOCUS1849</name>
</gene>
<dbReference type="AlphaFoldDB" id="A0A8S1EF13"/>
<dbReference type="OrthoDB" id="5870823at2759"/>
<evidence type="ECO:0000259" key="3">
    <source>
        <dbReference type="PROSITE" id="PS51522"/>
    </source>
</evidence>
<name>A0A8S1EF13_9PELO</name>
<accession>A0A8S1EF13</accession>
<comment type="caution">
    <text evidence="4">The sequence shown here is derived from an EMBL/GenBank/DDBJ whole genome shotgun (WGS) entry which is preliminary data.</text>
</comment>
<dbReference type="GO" id="GO:0008270">
    <property type="term" value="F:zinc ion binding"/>
    <property type="evidence" value="ECO:0007669"/>
    <property type="project" value="UniProtKB-KW"/>
</dbReference>
<keyword evidence="1" id="KW-0479">Metal-binding</keyword>
<evidence type="ECO:0000313" key="5">
    <source>
        <dbReference type="Proteomes" id="UP000494206"/>
    </source>
</evidence>
<organism evidence="4 5">
    <name type="scientific">Caenorhabditis bovis</name>
    <dbReference type="NCBI Taxonomy" id="2654633"/>
    <lineage>
        <taxon>Eukaryota</taxon>
        <taxon>Metazoa</taxon>
        <taxon>Ecdysozoa</taxon>
        <taxon>Nematoda</taxon>
        <taxon>Chromadorea</taxon>
        <taxon>Rhabditida</taxon>
        <taxon>Rhabditina</taxon>
        <taxon>Rhabditomorpha</taxon>
        <taxon>Rhabditoidea</taxon>
        <taxon>Rhabditidae</taxon>
        <taxon>Peloderinae</taxon>
        <taxon>Caenorhabditis</taxon>
    </lineage>
</organism>
<keyword evidence="5" id="KW-1185">Reference proteome</keyword>
<evidence type="ECO:0000256" key="2">
    <source>
        <dbReference type="SAM" id="MobiDB-lite"/>
    </source>
</evidence>
<sequence length="225" mass="25570">MDLKTALMTRSDWIKANCAEWSSPQTETTQPKESNHGNNGTLVDSEEMSNEEYLKKCNMPIFAIHPKTIIQTDDDIIALKGNLLDSVKPRGMFLLLARRTLEELMKNVVLNGKTKEEYISEIKQKMHFCQKFVSYQKEPTDESRTKYCDFCYCLVKKQCFRIGMEPPSANSFGPWSTHDLHIRIDGTSLTMCPLLRCQVCAVCKATGRSAHTRDHCPVVGPSKTN</sequence>